<dbReference type="EC" id="1.2.1.41" evidence="7"/>
<dbReference type="Proteomes" id="UP001595478">
    <property type="component" value="Unassembled WGS sequence"/>
</dbReference>
<accession>A0ABV7FQY3</accession>
<keyword evidence="3 7" id="KW-0641">Proline biosynthesis</keyword>
<keyword evidence="7" id="KW-0963">Cytoplasm</keyword>
<keyword evidence="4 7" id="KW-0521">NADP</keyword>
<dbReference type="EMBL" id="JBHRSW010000014">
    <property type="protein sequence ID" value="MFC3121703.1"/>
    <property type="molecule type" value="Genomic_DNA"/>
</dbReference>
<dbReference type="NCBIfam" id="TIGR00407">
    <property type="entry name" value="proA"/>
    <property type="match status" value="1"/>
</dbReference>
<reference evidence="10" key="1">
    <citation type="journal article" date="2019" name="Int. J. Syst. Evol. Microbiol.">
        <title>The Global Catalogue of Microorganisms (GCM) 10K type strain sequencing project: providing services to taxonomists for standard genome sequencing and annotation.</title>
        <authorList>
            <consortium name="The Broad Institute Genomics Platform"/>
            <consortium name="The Broad Institute Genome Sequencing Center for Infectious Disease"/>
            <person name="Wu L."/>
            <person name="Ma J."/>
        </authorList>
    </citation>
    <scope>NUCLEOTIDE SEQUENCE [LARGE SCALE GENOMIC DNA]</scope>
    <source>
        <strain evidence="10">KCTC 52473</strain>
    </source>
</reference>
<sequence>MRLIESLAKKAAQASRTLALVDEVTKNKILHMMAKDIRINKNTILSVNEEEVKSAKKHGLSEAMIDRLTLTEDRVETMAAGLENVARLSDPVGKMRHVNTRPNGIVINKMRVPLGVVCMIYEARPNVTADAGALCLKSGNAVILRGGKEALSTSKCIATIMQNVLEKFELPVELITVVPDPDRSYMMDLMQQDEYIDVIIPRGGEGLIRFVTQNSRVPVIQHYKGVCHLYADKYADLKTALALMINGKTQRTGVCNALECLIVHKDIAATFLPMAAEQLRDKGVKLHGCKKTNQIIACDSELDDNEFGQEYLDLDIAIRVVDDFSSAIKHIDEFGSNHTEVIATEDEKRAALFQQTVDASVVMVNASSRFSDGSELGLGAEIGIATTKLHAYGPMGLESLTTEKFIVNGTGQVRC</sequence>
<keyword evidence="2 7" id="KW-0028">Amino-acid biosynthesis</keyword>
<keyword evidence="10" id="KW-1185">Reference proteome</keyword>
<dbReference type="PANTHER" id="PTHR11063">
    <property type="entry name" value="GLUTAMATE SEMIALDEHYDE DEHYDROGENASE"/>
    <property type="match status" value="1"/>
</dbReference>
<comment type="pathway">
    <text evidence="1 7">Amino-acid biosynthesis; L-proline biosynthesis; L-glutamate 5-semialdehyde from L-glutamate: step 2/2.</text>
</comment>
<comment type="function">
    <text evidence="7">Catalyzes the NADPH-dependent reduction of L-glutamate 5-phosphate into L-glutamate 5-semialdehyde and phosphate. The product spontaneously undergoes cyclization to form 1-pyrroline-5-carboxylate.</text>
</comment>
<proteinExistence type="inferred from homology"/>
<organism evidence="9 10">
    <name type="scientific">Agaribacter flavus</name>
    <dbReference type="NCBI Taxonomy" id="1902781"/>
    <lineage>
        <taxon>Bacteria</taxon>
        <taxon>Pseudomonadati</taxon>
        <taxon>Pseudomonadota</taxon>
        <taxon>Gammaproteobacteria</taxon>
        <taxon>Alteromonadales</taxon>
        <taxon>Alteromonadaceae</taxon>
        <taxon>Agaribacter</taxon>
    </lineage>
</organism>
<dbReference type="InterPro" id="IPR020593">
    <property type="entry name" value="G-glutamylP_reductase_CS"/>
</dbReference>
<dbReference type="CDD" id="cd07079">
    <property type="entry name" value="ALDH_F18-19_ProA-GPR"/>
    <property type="match status" value="1"/>
</dbReference>
<dbReference type="RefSeq" id="WP_376919838.1">
    <property type="nucleotide sequence ID" value="NZ_JBHRSW010000014.1"/>
</dbReference>
<feature type="domain" description="Aldehyde dehydrogenase" evidence="8">
    <location>
        <begin position="4"/>
        <end position="280"/>
    </location>
</feature>
<evidence type="ECO:0000313" key="10">
    <source>
        <dbReference type="Proteomes" id="UP001595478"/>
    </source>
</evidence>
<gene>
    <name evidence="7" type="primary">proA</name>
    <name evidence="9" type="ORF">ACFOHL_08720</name>
</gene>
<keyword evidence="5 7" id="KW-0560">Oxidoreductase</keyword>
<evidence type="ECO:0000256" key="6">
    <source>
        <dbReference type="ARBA" id="ARBA00049024"/>
    </source>
</evidence>
<evidence type="ECO:0000256" key="1">
    <source>
        <dbReference type="ARBA" id="ARBA00004985"/>
    </source>
</evidence>
<dbReference type="Gene3D" id="3.40.309.10">
    <property type="entry name" value="Aldehyde Dehydrogenase, Chain A, domain 2"/>
    <property type="match status" value="1"/>
</dbReference>
<evidence type="ECO:0000259" key="8">
    <source>
        <dbReference type="Pfam" id="PF00171"/>
    </source>
</evidence>
<evidence type="ECO:0000313" key="9">
    <source>
        <dbReference type="EMBL" id="MFC3121703.1"/>
    </source>
</evidence>
<comment type="caution">
    <text evidence="9">The sequence shown here is derived from an EMBL/GenBank/DDBJ whole genome shotgun (WGS) entry which is preliminary data.</text>
</comment>
<comment type="catalytic activity">
    <reaction evidence="6 7">
        <text>L-glutamate 5-semialdehyde + phosphate + NADP(+) = L-glutamyl 5-phosphate + NADPH + H(+)</text>
        <dbReference type="Rhea" id="RHEA:19541"/>
        <dbReference type="ChEBI" id="CHEBI:15378"/>
        <dbReference type="ChEBI" id="CHEBI:43474"/>
        <dbReference type="ChEBI" id="CHEBI:57783"/>
        <dbReference type="ChEBI" id="CHEBI:58066"/>
        <dbReference type="ChEBI" id="CHEBI:58274"/>
        <dbReference type="ChEBI" id="CHEBI:58349"/>
        <dbReference type="EC" id="1.2.1.41"/>
    </reaction>
</comment>
<dbReference type="HAMAP" id="MF_00412">
    <property type="entry name" value="ProA"/>
    <property type="match status" value="1"/>
</dbReference>
<dbReference type="SUPFAM" id="SSF53720">
    <property type="entry name" value="ALDH-like"/>
    <property type="match status" value="1"/>
</dbReference>
<dbReference type="PIRSF" id="PIRSF000151">
    <property type="entry name" value="GPR"/>
    <property type="match status" value="1"/>
</dbReference>
<dbReference type="PROSITE" id="PS01223">
    <property type="entry name" value="PROA"/>
    <property type="match status" value="1"/>
</dbReference>
<dbReference type="InterPro" id="IPR015590">
    <property type="entry name" value="Aldehyde_DH_dom"/>
</dbReference>
<comment type="subcellular location">
    <subcellularLocation>
        <location evidence="7">Cytoplasm</location>
    </subcellularLocation>
</comment>
<evidence type="ECO:0000256" key="7">
    <source>
        <dbReference type="HAMAP-Rule" id="MF_00412"/>
    </source>
</evidence>
<dbReference type="InterPro" id="IPR016162">
    <property type="entry name" value="Ald_DH_N"/>
</dbReference>
<evidence type="ECO:0000256" key="5">
    <source>
        <dbReference type="ARBA" id="ARBA00023002"/>
    </source>
</evidence>
<dbReference type="PANTHER" id="PTHR11063:SF8">
    <property type="entry name" value="DELTA-1-PYRROLINE-5-CARBOXYLATE SYNTHASE"/>
    <property type="match status" value="1"/>
</dbReference>
<dbReference type="GO" id="GO:0004350">
    <property type="term" value="F:glutamate-5-semialdehyde dehydrogenase activity"/>
    <property type="evidence" value="ECO:0007669"/>
    <property type="project" value="UniProtKB-EC"/>
</dbReference>
<dbReference type="Gene3D" id="3.40.605.10">
    <property type="entry name" value="Aldehyde Dehydrogenase, Chain A, domain 1"/>
    <property type="match status" value="1"/>
</dbReference>
<dbReference type="InterPro" id="IPR012134">
    <property type="entry name" value="Glu-5-SA_DH"/>
</dbReference>
<protein>
    <recommendedName>
        <fullName evidence="7">Gamma-glutamyl phosphate reductase</fullName>
        <shortName evidence="7">GPR</shortName>
        <ecNumber evidence="7">1.2.1.41</ecNumber>
    </recommendedName>
    <alternativeName>
        <fullName evidence="7">Glutamate-5-semialdehyde dehydrogenase</fullName>
    </alternativeName>
    <alternativeName>
        <fullName evidence="7">Glutamyl-gamma-semialdehyde dehydrogenase</fullName>
        <shortName evidence="7">GSA dehydrogenase</shortName>
    </alternativeName>
</protein>
<comment type="similarity">
    <text evidence="7">Belongs to the gamma-glutamyl phosphate reductase family.</text>
</comment>
<evidence type="ECO:0000256" key="2">
    <source>
        <dbReference type="ARBA" id="ARBA00022605"/>
    </source>
</evidence>
<dbReference type="InterPro" id="IPR016163">
    <property type="entry name" value="Ald_DH_C"/>
</dbReference>
<dbReference type="InterPro" id="IPR016161">
    <property type="entry name" value="Ald_DH/histidinol_DH"/>
</dbReference>
<dbReference type="Pfam" id="PF00171">
    <property type="entry name" value="Aldedh"/>
    <property type="match status" value="1"/>
</dbReference>
<evidence type="ECO:0000256" key="3">
    <source>
        <dbReference type="ARBA" id="ARBA00022650"/>
    </source>
</evidence>
<name>A0ABV7FQY3_9ALTE</name>
<evidence type="ECO:0000256" key="4">
    <source>
        <dbReference type="ARBA" id="ARBA00022857"/>
    </source>
</evidence>
<dbReference type="InterPro" id="IPR000965">
    <property type="entry name" value="GPR_dom"/>
</dbReference>
<dbReference type="NCBIfam" id="NF001221">
    <property type="entry name" value="PRK00197.1"/>
    <property type="match status" value="1"/>
</dbReference>